<dbReference type="Proteomes" id="UP001221142">
    <property type="component" value="Unassembled WGS sequence"/>
</dbReference>
<gene>
    <name evidence="1" type="ORF">FB45DRAFT_933402</name>
</gene>
<protein>
    <submittedName>
        <fullName evidence="1">Uncharacterized protein</fullName>
    </submittedName>
</protein>
<keyword evidence="2" id="KW-1185">Reference proteome</keyword>
<evidence type="ECO:0000313" key="2">
    <source>
        <dbReference type="Proteomes" id="UP001221142"/>
    </source>
</evidence>
<comment type="caution">
    <text evidence="1">The sequence shown here is derived from an EMBL/GenBank/DDBJ whole genome shotgun (WGS) entry which is preliminary data.</text>
</comment>
<name>A0AAD7BD03_9AGAR</name>
<sequence length="112" mass="12058">MSTQRFLTVNSDSARVSALIGKLIDEVKAKITVVHVGNVEKIEEVQAAVQKEQPDVIFTASEWTAEQAQEINVIAKSVKADIKTVNIPHGLATEQGPEAVAAFIQQSVAGLY</sequence>
<dbReference type="AlphaFoldDB" id="A0AAD7BD03"/>
<accession>A0AAD7BD03</accession>
<proteinExistence type="predicted"/>
<organism evidence="1 2">
    <name type="scientific">Roridomyces roridus</name>
    <dbReference type="NCBI Taxonomy" id="1738132"/>
    <lineage>
        <taxon>Eukaryota</taxon>
        <taxon>Fungi</taxon>
        <taxon>Dikarya</taxon>
        <taxon>Basidiomycota</taxon>
        <taxon>Agaricomycotina</taxon>
        <taxon>Agaricomycetes</taxon>
        <taxon>Agaricomycetidae</taxon>
        <taxon>Agaricales</taxon>
        <taxon>Marasmiineae</taxon>
        <taxon>Mycenaceae</taxon>
        <taxon>Roridomyces</taxon>
    </lineage>
</organism>
<reference evidence="1" key="1">
    <citation type="submission" date="2023-03" db="EMBL/GenBank/DDBJ databases">
        <title>Massive genome expansion in bonnet fungi (Mycena s.s.) driven by repeated elements and novel gene families across ecological guilds.</title>
        <authorList>
            <consortium name="Lawrence Berkeley National Laboratory"/>
            <person name="Harder C.B."/>
            <person name="Miyauchi S."/>
            <person name="Viragh M."/>
            <person name="Kuo A."/>
            <person name="Thoen E."/>
            <person name="Andreopoulos B."/>
            <person name="Lu D."/>
            <person name="Skrede I."/>
            <person name="Drula E."/>
            <person name="Henrissat B."/>
            <person name="Morin E."/>
            <person name="Kohler A."/>
            <person name="Barry K."/>
            <person name="LaButti K."/>
            <person name="Morin E."/>
            <person name="Salamov A."/>
            <person name="Lipzen A."/>
            <person name="Mereny Z."/>
            <person name="Hegedus B."/>
            <person name="Baldrian P."/>
            <person name="Stursova M."/>
            <person name="Weitz H."/>
            <person name="Taylor A."/>
            <person name="Grigoriev I.V."/>
            <person name="Nagy L.G."/>
            <person name="Martin F."/>
            <person name="Kauserud H."/>
        </authorList>
    </citation>
    <scope>NUCLEOTIDE SEQUENCE</scope>
    <source>
        <strain evidence="1">9284</strain>
    </source>
</reference>
<evidence type="ECO:0000313" key="1">
    <source>
        <dbReference type="EMBL" id="KAJ7617076.1"/>
    </source>
</evidence>
<dbReference type="EMBL" id="JARKIF010000021">
    <property type="protein sequence ID" value="KAJ7617076.1"/>
    <property type="molecule type" value="Genomic_DNA"/>
</dbReference>